<keyword evidence="1 6" id="KW-0645">Protease</keyword>
<protein>
    <recommendedName>
        <fullName evidence="8">Peptidase M48 domain-containing protein</fullName>
    </recommendedName>
</protein>
<keyword evidence="4 6" id="KW-0862">Zinc</keyword>
<dbReference type="Pfam" id="PF01435">
    <property type="entry name" value="Peptidase_M48"/>
    <property type="match status" value="1"/>
</dbReference>
<dbReference type="Proteomes" id="UP000697127">
    <property type="component" value="Unassembled WGS sequence"/>
</dbReference>
<proteinExistence type="inferred from homology"/>
<reference evidence="9" key="1">
    <citation type="submission" date="2020-11" db="EMBL/GenBank/DDBJ databases">
        <title>Kefir isolates.</title>
        <authorList>
            <person name="Marcisauskas S."/>
            <person name="Kim Y."/>
            <person name="Blasche S."/>
        </authorList>
    </citation>
    <scope>NUCLEOTIDE SEQUENCE</scope>
    <source>
        <strain evidence="9">Olga-1</strain>
    </source>
</reference>
<evidence type="ECO:0000259" key="8">
    <source>
        <dbReference type="Pfam" id="PF01435"/>
    </source>
</evidence>
<evidence type="ECO:0000313" key="9">
    <source>
        <dbReference type="EMBL" id="KAG0690408.1"/>
    </source>
</evidence>
<keyword evidence="7" id="KW-1133">Transmembrane helix</keyword>
<keyword evidence="10" id="KW-1185">Reference proteome</keyword>
<keyword evidence="2" id="KW-0479">Metal-binding</keyword>
<dbReference type="GO" id="GO:0005743">
    <property type="term" value="C:mitochondrial inner membrane"/>
    <property type="evidence" value="ECO:0007669"/>
    <property type="project" value="TreeGrafter"/>
</dbReference>
<dbReference type="Gene3D" id="3.30.2010.10">
    <property type="entry name" value="Metalloproteases ('zincins'), catalytic domain"/>
    <property type="match status" value="1"/>
</dbReference>
<dbReference type="PANTHER" id="PTHR22726">
    <property type="entry name" value="METALLOENDOPEPTIDASE OMA1"/>
    <property type="match status" value="1"/>
</dbReference>
<accession>A0A9P7BI59</accession>
<dbReference type="GO" id="GO:0004222">
    <property type="term" value="F:metalloendopeptidase activity"/>
    <property type="evidence" value="ECO:0007669"/>
    <property type="project" value="InterPro"/>
</dbReference>
<evidence type="ECO:0000256" key="4">
    <source>
        <dbReference type="ARBA" id="ARBA00022833"/>
    </source>
</evidence>
<keyword evidence="7" id="KW-0812">Transmembrane</keyword>
<name>A0A9P7BI59_9ASCO</name>
<evidence type="ECO:0000256" key="7">
    <source>
        <dbReference type="SAM" id="Phobius"/>
    </source>
</evidence>
<evidence type="ECO:0000256" key="3">
    <source>
        <dbReference type="ARBA" id="ARBA00022801"/>
    </source>
</evidence>
<dbReference type="GO" id="GO:0006515">
    <property type="term" value="P:protein quality control for misfolded or incompletely synthesized proteins"/>
    <property type="evidence" value="ECO:0007669"/>
    <property type="project" value="TreeGrafter"/>
</dbReference>
<dbReference type="CDD" id="cd07331">
    <property type="entry name" value="M48C_Oma1_like"/>
    <property type="match status" value="1"/>
</dbReference>
<dbReference type="PANTHER" id="PTHR22726:SF1">
    <property type="entry name" value="METALLOENDOPEPTIDASE OMA1, MITOCHONDRIAL"/>
    <property type="match status" value="1"/>
</dbReference>
<evidence type="ECO:0000256" key="6">
    <source>
        <dbReference type="RuleBase" id="RU003983"/>
    </source>
</evidence>
<dbReference type="AlphaFoldDB" id="A0A9P7BI59"/>
<dbReference type="InterPro" id="IPR001915">
    <property type="entry name" value="Peptidase_M48"/>
</dbReference>
<feature type="transmembrane region" description="Helical" evidence="7">
    <location>
        <begin position="79"/>
        <end position="95"/>
    </location>
</feature>
<dbReference type="InterPro" id="IPR051156">
    <property type="entry name" value="Mito/Outer_Membr_Metalloprot"/>
</dbReference>
<feature type="domain" description="Peptidase M48" evidence="8">
    <location>
        <begin position="177"/>
        <end position="343"/>
    </location>
</feature>
<evidence type="ECO:0000256" key="2">
    <source>
        <dbReference type="ARBA" id="ARBA00022723"/>
    </source>
</evidence>
<comment type="cofactor">
    <cofactor evidence="6">
        <name>Zn(2+)</name>
        <dbReference type="ChEBI" id="CHEBI:29105"/>
    </cofactor>
    <text evidence="6">Binds 1 zinc ion per subunit.</text>
</comment>
<comment type="similarity">
    <text evidence="6">Belongs to the peptidase M48 family.</text>
</comment>
<comment type="caution">
    <text evidence="9">The sequence shown here is derived from an EMBL/GenBank/DDBJ whole genome shotgun (WGS) entry which is preliminary data.</text>
</comment>
<dbReference type="GO" id="GO:0046872">
    <property type="term" value="F:metal ion binding"/>
    <property type="evidence" value="ECO:0007669"/>
    <property type="project" value="UniProtKB-KW"/>
</dbReference>
<keyword evidence="7" id="KW-0472">Membrane</keyword>
<evidence type="ECO:0000313" key="10">
    <source>
        <dbReference type="Proteomes" id="UP000697127"/>
    </source>
</evidence>
<evidence type="ECO:0000256" key="1">
    <source>
        <dbReference type="ARBA" id="ARBA00022670"/>
    </source>
</evidence>
<keyword evidence="3 6" id="KW-0378">Hydrolase</keyword>
<dbReference type="EMBL" id="PUHW01000033">
    <property type="protein sequence ID" value="KAG0690408.1"/>
    <property type="molecule type" value="Genomic_DNA"/>
</dbReference>
<sequence>MFRLGPYTSIRRSLFNNALGKIKSGVTTKFAINAIKQSRDYSYRRRPQYVYFNESSQQRNSYRGYRNAWNNMNYQQKRIVYSFGGMVFFFIILHIEEAPVTHRWRLMITANWVENMFTRSSFRQVMSQYGRFVLPENHPITRQVSSIMVRLISAAHDYTDPVTGERVNLFTSLGNPDIPLDDWEFYVIDDVQMGQPTPNAFVIGGGKVFIFRSILPICEDENGLATVLSHELGHLLADHLGEKLTLSPFFITLNIMLYSIFGSSGPGDIIVNSLLNTSFSREMETEADYIGLMVMSRACFDPRKAPRLWKNMMAFERKAGQSSPELLSTHPSSDRRFNNINEWMPKAVTIYENSGCSQNVNSLLGNFTNNLANSISIGFR</sequence>
<organism evidence="9 10">
    <name type="scientific">Pichia californica</name>
    <dbReference type="NCBI Taxonomy" id="460514"/>
    <lineage>
        <taxon>Eukaryota</taxon>
        <taxon>Fungi</taxon>
        <taxon>Dikarya</taxon>
        <taxon>Ascomycota</taxon>
        <taxon>Saccharomycotina</taxon>
        <taxon>Pichiomycetes</taxon>
        <taxon>Pichiales</taxon>
        <taxon>Pichiaceae</taxon>
        <taxon>Pichia</taxon>
    </lineage>
</organism>
<dbReference type="OrthoDB" id="7464992at2759"/>
<gene>
    <name evidence="9" type="ORF">C6P40_003011</name>
</gene>
<keyword evidence="5 6" id="KW-0482">Metalloprotease</keyword>
<dbReference type="GO" id="GO:0034982">
    <property type="term" value="P:mitochondrial protein processing"/>
    <property type="evidence" value="ECO:0007669"/>
    <property type="project" value="TreeGrafter"/>
</dbReference>
<evidence type="ECO:0000256" key="5">
    <source>
        <dbReference type="ARBA" id="ARBA00023049"/>
    </source>
</evidence>